<proteinExistence type="inferred from homology"/>
<dbReference type="OrthoDB" id="8830751at2759"/>
<keyword evidence="9" id="KW-0449">Lipoprotein</keyword>
<dbReference type="InterPro" id="IPR027417">
    <property type="entry name" value="P-loop_NTPase"/>
</dbReference>
<evidence type="ECO:0000256" key="5">
    <source>
        <dbReference type="ARBA" id="ARBA00022481"/>
    </source>
</evidence>
<evidence type="ECO:0000256" key="4">
    <source>
        <dbReference type="ARBA" id="ARBA00022475"/>
    </source>
</evidence>
<dbReference type="InterPro" id="IPR003578">
    <property type="entry name" value="Small_GTPase_Rho"/>
</dbReference>
<comment type="similarity">
    <text evidence="3">Belongs to the small GTPase superfamily. Rho family.</text>
</comment>
<dbReference type="InParanoid" id="A0A1S3W2S9"/>
<evidence type="ECO:0000313" key="12">
    <source>
        <dbReference type="RefSeq" id="XP_016040701.1"/>
    </source>
</evidence>
<protein>
    <submittedName>
        <fullName evidence="12">Transforming protein RhoA-like</fullName>
    </submittedName>
</protein>
<dbReference type="SMART" id="SM00173">
    <property type="entry name" value="RAS"/>
    <property type="match status" value="1"/>
</dbReference>
<dbReference type="InterPro" id="IPR001806">
    <property type="entry name" value="Small_GTPase"/>
</dbReference>
<dbReference type="RefSeq" id="XP_016040701.1">
    <property type="nucleotide sequence ID" value="XM_016185215.2"/>
</dbReference>
<dbReference type="GO" id="GO:0032154">
    <property type="term" value="C:cleavage furrow"/>
    <property type="evidence" value="ECO:0007669"/>
    <property type="project" value="UniProtKB-SubCell"/>
</dbReference>
<dbReference type="FunFam" id="3.40.50.300:FF:000095">
    <property type="entry name" value="Rho-related GTP-binding protein RhoC"/>
    <property type="match status" value="1"/>
</dbReference>
<dbReference type="PROSITE" id="PS51420">
    <property type="entry name" value="RHO"/>
    <property type="match status" value="1"/>
</dbReference>
<dbReference type="GO" id="GO:0007264">
    <property type="term" value="P:small GTPase-mediated signal transduction"/>
    <property type="evidence" value="ECO:0007669"/>
    <property type="project" value="InterPro"/>
</dbReference>
<keyword evidence="11" id="KW-1185">Reference proteome</keyword>
<keyword evidence="5" id="KW-0488">Methylation</keyword>
<dbReference type="GO" id="GO:0003924">
    <property type="term" value="F:GTPase activity"/>
    <property type="evidence" value="ECO:0007669"/>
    <property type="project" value="InterPro"/>
</dbReference>
<accession>A0A1S3W2S9</accession>
<dbReference type="SMART" id="SM00175">
    <property type="entry name" value="RAB"/>
    <property type="match status" value="1"/>
</dbReference>
<name>A0A1S3W2S9_ERIEU</name>
<dbReference type="GO" id="GO:0005525">
    <property type="term" value="F:GTP binding"/>
    <property type="evidence" value="ECO:0007669"/>
    <property type="project" value="UniProtKB-KW"/>
</dbReference>
<organism evidence="11 12">
    <name type="scientific">Erinaceus europaeus</name>
    <name type="common">Western European hedgehog</name>
    <dbReference type="NCBI Taxonomy" id="9365"/>
    <lineage>
        <taxon>Eukaryota</taxon>
        <taxon>Metazoa</taxon>
        <taxon>Chordata</taxon>
        <taxon>Craniata</taxon>
        <taxon>Vertebrata</taxon>
        <taxon>Euteleostomi</taxon>
        <taxon>Mammalia</taxon>
        <taxon>Eutheria</taxon>
        <taxon>Laurasiatheria</taxon>
        <taxon>Eulipotyphla</taxon>
        <taxon>Erinaceidae</taxon>
        <taxon>Erinaceinae</taxon>
        <taxon>Erinaceus</taxon>
    </lineage>
</organism>
<keyword evidence="10" id="KW-0636">Prenylation</keyword>
<evidence type="ECO:0000256" key="6">
    <source>
        <dbReference type="ARBA" id="ARBA00022741"/>
    </source>
</evidence>
<dbReference type="PRINTS" id="PR00449">
    <property type="entry name" value="RASTRNSFRMNG"/>
</dbReference>
<evidence type="ECO:0000256" key="2">
    <source>
        <dbReference type="ARBA" id="ARBA00004626"/>
    </source>
</evidence>
<reference evidence="12" key="1">
    <citation type="submission" date="2025-08" db="UniProtKB">
        <authorList>
            <consortium name="RefSeq"/>
        </authorList>
    </citation>
    <scope>IDENTIFICATION</scope>
</reference>
<dbReference type="Proteomes" id="UP001652624">
    <property type="component" value="Chromosome 7"/>
</dbReference>
<evidence type="ECO:0000313" key="11">
    <source>
        <dbReference type="Proteomes" id="UP001652624"/>
    </source>
</evidence>
<keyword evidence="4" id="KW-1003">Cell membrane</keyword>
<dbReference type="Gene3D" id="3.40.50.300">
    <property type="entry name" value="P-loop containing nucleotide triphosphate hydrolases"/>
    <property type="match status" value="1"/>
</dbReference>
<keyword evidence="6" id="KW-0547">Nucleotide-binding</keyword>
<evidence type="ECO:0000256" key="8">
    <source>
        <dbReference type="ARBA" id="ARBA00023136"/>
    </source>
</evidence>
<sequence>MVALRKKLLAVGDGSCGKTCLLVVFSRDQFLEMSAPTVFEKYVADIEVDGMHVELDLWDTCGPPVYDSWRPFSYLDTDVILMCFSIDNPDSLDNIPLKWMPEVRHFCPDVPIILVGNKKDLWDDGSTRLVLSKMKQAPVKPEEGRAMAKKIHAFEFVECSAKTRDGVREVFEIATRAALRARRGKKRSGCLVL</sequence>
<dbReference type="PROSITE" id="PS51419">
    <property type="entry name" value="RAB"/>
    <property type="match status" value="1"/>
</dbReference>
<gene>
    <name evidence="12" type="primary">LOC103107438</name>
</gene>
<keyword evidence="8" id="KW-0472">Membrane</keyword>
<dbReference type="Pfam" id="PF00071">
    <property type="entry name" value="Ras"/>
    <property type="match status" value="1"/>
</dbReference>
<evidence type="ECO:0000256" key="10">
    <source>
        <dbReference type="ARBA" id="ARBA00023289"/>
    </source>
</evidence>
<dbReference type="SUPFAM" id="SSF52540">
    <property type="entry name" value="P-loop containing nucleoside triphosphate hydrolases"/>
    <property type="match status" value="1"/>
</dbReference>
<dbReference type="InterPro" id="IPR005225">
    <property type="entry name" value="Small_GTP-bd"/>
</dbReference>
<dbReference type="GeneID" id="103107438"/>
<dbReference type="NCBIfam" id="TIGR00231">
    <property type="entry name" value="small_GTP"/>
    <property type="match status" value="1"/>
</dbReference>
<comment type="subcellular location">
    <subcellularLocation>
        <location evidence="1">Cell membrane</location>
        <topology evidence="1">Lipid-anchor</topology>
    </subcellularLocation>
    <subcellularLocation>
        <location evidence="2">Cleavage furrow</location>
    </subcellularLocation>
</comment>
<evidence type="ECO:0000256" key="7">
    <source>
        <dbReference type="ARBA" id="ARBA00023134"/>
    </source>
</evidence>
<dbReference type="PANTHER" id="PTHR24072">
    <property type="entry name" value="RHO FAMILY GTPASE"/>
    <property type="match status" value="1"/>
</dbReference>
<evidence type="ECO:0000256" key="3">
    <source>
        <dbReference type="ARBA" id="ARBA00010142"/>
    </source>
</evidence>
<dbReference type="PROSITE" id="PS51421">
    <property type="entry name" value="RAS"/>
    <property type="match status" value="1"/>
</dbReference>
<dbReference type="SMART" id="SM00174">
    <property type="entry name" value="RHO"/>
    <property type="match status" value="1"/>
</dbReference>
<evidence type="ECO:0000256" key="1">
    <source>
        <dbReference type="ARBA" id="ARBA00004193"/>
    </source>
</evidence>
<dbReference type="AlphaFoldDB" id="A0A1S3W2S9"/>
<keyword evidence="7" id="KW-0342">GTP-binding</keyword>
<evidence type="ECO:0000256" key="9">
    <source>
        <dbReference type="ARBA" id="ARBA00023288"/>
    </source>
</evidence>